<dbReference type="InterPro" id="IPR046258">
    <property type="entry name" value="DUF6291"/>
</dbReference>
<proteinExistence type="predicted"/>
<organism evidence="3">
    <name type="scientific">uncultured Caudovirales phage</name>
    <dbReference type="NCBI Taxonomy" id="2100421"/>
    <lineage>
        <taxon>Viruses</taxon>
        <taxon>Duplodnaviria</taxon>
        <taxon>Heunggongvirae</taxon>
        <taxon>Uroviricota</taxon>
        <taxon>Caudoviricetes</taxon>
        <taxon>Peduoviridae</taxon>
        <taxon>Maltschvirus</taxon>
        <taxon>Maltschvirus maltsch</taxon>
    </lineage>
</organism>
<feature type="domain" description="DUF6291" evidence="2">
    <location>
        <begin position="8"/>
        <end position="84"/>
    </location>
</feature>
<accession>A0A6J5MP48</accession>
<feature type="region of interest" description="Disordered" evidence="1">
    <location>
        <begin position="66"/>
        <end position="107"/>
    </location>
</feature>
<reference evidence="3" key="1">
    <citation type="submission" date="2020-04" db="EMBL/GenBank/DDBJ databases">
        <authorList>
            <person name="Chiriac C."/>
            <person name="Salcher M."/>
            <person name="Ghai R."/>
            <person name="Kavagutti S V."/>
        </authorList>
    </citation>
    <scope>NUCLEOTIDE SEQUENCE</scope>
</reference>
<sequence>MALGKKKVIVYTDWITQFKDLTDEEAGKLIKHFFEYVNDLNPKSDRLIELLFNPIKATLKRDLGAWESKQQTNKENGLKGGRPKKEITQNNPNNPNGLLITQNNPQKGVSDSVSVSVSVNVKKEVLSVRKVNFSESLKPFLEKYSKDMLNNFYLYWTEHGEKDIKMRYEKERTFGLSQRLATWYKNDYSPKAQTKIDNPYNLSPAQLESNRIAKLQLDEAIRLKNLSNDSK</sequence>
<evidence type="ECO:0000256" key="1">
    <source>
        <dbReference type="SAM" id="MobiDB-lite"/>
    </source>
</evidence>
<gene>
    <name evidence="3" type="ORF">UFOVP514_29</name>
</gene>
<dbReference type="Pfam" id="PF19808">
    <property type="entry name" value="DUF6291"/>
    <property type="match status" value="1"/>
</dbReference>
<dbReference type="EMBL" id="LR796477">
    <property type="protein sequence ID" value="CAB4147417.1"/>
    <property type="molecule type" value="Genomic_DNA"/>
</dbReference>
<evidence type="ECO:0000259" key="2">
    <source>
        <dbReference type="Pfam" id="PF19808"/>
    </source>
</evidence>
<feature type="compositionally biased region" description="Polar residues" evidence="1">
    <location>
        <begin position="88"/>
        <end position="107"/>
    </location>
</feature>
<protein>
    <recommendedName>
        <fullName evidence="2">DUF6291 domain-containing protein</fullName>
    </recommendedName>
</protein>
<name>A0A6J5MP48_9CAUD</name>
<evidence type="ECO:0000313" key="3">
    <source>
        <dbReference type="EMBL" id="CAB4147417.1"/>
    </source>
</evidence>